<dbReference type="Gene3D" id="3.30.420.10">
    <property type="entry name" value="Ribonuclease H-like superfamily/Ribonuclease H"/>
    <property type="match status" value="1"/>
</dbReference>
<organism evidence="1 2">
    <name type="scientific">Trichonephila clavata</name>
    <name type="common">Joro spider</name>
    <name type="synonym">Nephila clavata</name>
    <dbReference type="NCBI Taxonomy" id="2740835"/>
    <lineage>
        <taxon>Eukaryota</taxon>
        <taxon>Metazoa</taxon>
        <taxon>Ecdysozoa</taxon>
        <taxon>Arthropoda</taxon>
        <taxon>Chelicerata</taxon>
        <taxon>Arachnida</taxon>
        <taxon>Araneae</taxon>
        <taxon>Araneomorphae</taxon>
        <taxon>Entelegynae</taxon>
        <taxon>Araneoidea</taxon>
        <taxon>Nephilidae</taxon>
        <taxon>Trichonephila</taxon>
    </lineage>
</organism>
<accession>A0A8X6GRP5</accession>
<dbReference type="GO" id="GO:0003676">
    <property type="term" value="F:nucleic acid binding"/>
    <property type="evidence" value="ECO:0007669"/>
    <property type="project" value="InterPro"/>
</dbReference>
<sequence length="130" mass="14695">MRGNKRVLPSPWDKPRTFTFHSNIFSRPPKAIAAEIAGRDRCCVGWVLAIFYRGSVNHALIERRPEKAKRHGKVILLYDNALSHTAKPVKDTLKSLGWDILPSPPYSSDLAPYDYPLFASMGLALTEQQF</sequence>
<dbReference type="PANTHER" id="PTHR46060">
    <property type="entry name" value="MARINER MOS1 TRANSPOSASE-LIKE PROTEIN"/>
    <property type="match status" value="1"/>
</dbReference>
<dbReference type="PANTHER" id="PTHR46060:SF1">
    <property type="entry name" value="MARINER MOS1 TRANSPOSASE-LIKE PROTEIN"/>
    <property type="match status" value="1"/>
</dbReference>
<name>A0A8X6GRP5_TRICU</name>
<dbReference type="InterPro" id="IPR036397">
    <property type="entry name" value="RNaseH_sf"/>
</dbReference>
<dbReference type="OrthoDB" id="6431520at2759"/>
<dbReference type="AlphaFoldDB" id="A0A8X6GRP5"/>
<gene>
    <name evidence="1" type="primary">mariner T</name>
    <name evidence="1" type="ORF">TNCT_362031</name>
</gene>
<keyword evidence="2" id="KW-1185">Reference proteome</keyword>
<protein>
    <submittedName>
        <fullName evidence="1">Mariner Mos1 transposase</fullName>
    </submittedName>
</protein>
<evidence type="ECO:0000313" key="1">
    <source>
        <dbReference type="EMBL" id="GFQ88228.1"/>
    </source>
</evidence>
<dbReference type="InterPro" id="IPR052709">
    <property type="entry name" value="Transposase-MT_Hybrid"/>
</dbReference>
<reference evidence="1" key="1">
    <citation type="submission" date="2020-07" db="EMBL/GenBank/DDBJ databases">
        <title>Multicomponent nature underlies the extraordinary mechanical properties of spider dragline silk.</title>
        <authorList>
            <person name="Kono N."/>
            <person name="Nakamura H."/>
            <person name="Mori M."/>
            <person name="Yoshida Y."/>
            <person name="Ohtoshi R."/>
            <person name="Malay A.D."/>
            <person name="Moran D.A.P."/>
            <person name="Tomita M."/>
            <person name="Numata K."/>
            <person name="Arakawa K."/>
        </authorList>
    </citation>
    <scope>NUCLEOTIDE SEQUENCE</scope>
</reference>
<dbReference type="EMBL" id="BMAO01013352">
    <property type="protein sequence ID" value="GFQ88228.1"/>
    <property type="molecule type" value="Genomic_DNA"/>
</dbReference>
<proteinExistence type="predicted"/>
<comment type="caution">
    <text evidence="1">The sequence shown here is derived from an EMBL/GenBank/DDBJ whole genome shotgun (WGS) entry which is preliminary data.</text>
</comment>
<dbReference type="Proteomes" id="UP000887116">
    <property type="component" value="Unassembled WGS sequence"/>
</dbReference>
<evidence type="ECO:0000313" key="2">
    <source>
        <dbReference type="Proteomes" id="UP000887116"/>
    </source>
</evidence>